<organism evidence="2 3">
    <name type="scientific">Streptomyces rimosus subsp. rimosus</name>
    <dbReference type="NCBI Taxonomy" id="132474"/>
    <lineage>
        <taxon>Bacteria</taxon>
        <taxon>Bacillati</taxon>
        <taxon>Actinomycetota</taxon>
        <taxon>Actinomycetes</taxon>
        <taxon>Kitasatosporales</taxon>
        <taxon>Streptomycetaceae</taxon>
        <taxon>Streptomyces</taxon>
    </lineage>
</organism>
<sequence>MTPTSPICTPITAVRRSLQHVWRVVSLLQFVEGLTDRQAAHAVKARLDWKYALGLELAYTGFDFTLLSAFRARLAQDDHGQVVFDSLLLAARRRGLLGGGHQRSDSTHVLARPQWFDRYAVRPEESRYPKRHTARVAMADQVGAHGTELLSAVLSEQATPQVRDLRAVEVLRQVWVQQFQVRDGTVRWWDMNKRAARQPPPALPYDLEARPGSKQDLSWGGYKAHLTEICDAGAPHLITNVITTPAPVPDVAVTEQIHAALAERDRLPAVHIVDAGYIDAEQVALAQQGHGLELLGPLARDTSWNTSEHTGFDNTHFTIDWDGKRATCPSGRTSTSWYEGFSHRGTPVARLKFAPVTAGHAFCASSAPHRPPAATSP</sequence>
<evidence type="ECO:0000313" key="2">
    <source>
        <dbReference type="EMBL" id="UNZ01263.1"/>
    </source>
</evidence>
<protein>
    <recommendedName>
        <fullName evidence="1">Transposase InsH N-terminal domain-containing protein</fullName>
    </recommendedName>
</protein>
<proteinExistence type="predicted"/>
<evidence type="ECO:0000259" key="1">
    <source>
        <dbReference type="Pfam" id="PF05598"/>
    </source>
</evidence>
<dbReference type="PANTHER" id="PTHR35604">
    <property type="entry name" value="TRANSPOSASE INSH FOR INSERTION SEQUENCE ELEMENT IS5A-RELATED"/>
    <property type="match status" value="1"/>
</dbReference>
<dbReference type="Pfam" id="PF05598">
    <property type="entry name" value="DUF772"/>
    <property type="match status" value="1"/>
</dbReference>
<dbReference type="Proteomes" id="UP000829494">
    <property type="component" value="Chromosome"/>
</dbReference>
<name>A0ABY3YTL6_STRRM</name>
<accession>A0ABY3YTL6</accession>
<dbReference type="PANTHER" id="PTHR35604:SF2">
    <property type="entry name" value="TRANSPOSASE INSH FOR INSERTION SEQUENCE ELEMENT IS5A-RELATED"/>
    <property type="match status" value="1"/>
</dbReference>
<gene>
    <name evidence="2" type="ORF">SRIMR7_03845</name>
</gene>
<keyword evidence="3" id="KW-1185">Reference proteome</keyword>
<evidence type="ECO:0000313" key="3">
    <source>
        <dbReference type="Proteomes" id="UP000829494"/>
    </source>
</evidence>
<dbReference type="EMBL" id="CP094298">
    <property type="protein sequence ID" value="UNZ01263.1"/>
    <property type="molecule type" value="Genomic_DNA"/>
</dbReference>
<dbReference type="InterPro" id="IPR008490">
    <property type="entry name" value="Transposase_InsH_N"/>
</dbReference>
<feature type="domain" description="Transposase InsH N-terminal" evidence="1">
    <location>
        <begin position="26"/>
        <end position="73"/>
    </location>
</feature>
<reference evidence="2 3" key="1">
    <citation type="submission" date="2022-03" db="EMBL/GenBank/DDBJ databases">
        <title>Complete genome of Streptomyces rimosus ssp. rimosus R7 (=ATCC 10970).</title>
        <authorList>
            <person name="Beganovic S."/>
            <person name="Ruckert C."/>
            <person name="Busche T."/>
            <person name="Kalinowski J."/>
            <person name="Wittmann C."/>
        </authorList>
    </citation>
    <scope>NUCLEOTIDE SEQUENCE [LARGE SCALE GENOMIC DNA]</scope>
    <source>
        <strain evidence="2 3">R7</strain>
    </source>
</reference>